<evidence type="ECO:0000313" key="2">
    <source>
        <dbReference type="EMBL" id="CAB4800447.1"/>
    </source>
</evidence>
<dbReference type="EMBL" id="CAFAAG010000121">
    <property type="protein sequence ID" value="CAB4800447.1"/>
    <property type="molecule type" value="Genomic_DNA"/>
</dbReference>
<feature type="domain" description="Fe2OG dioxygenase" evidence="1">
    <location>
        <begin position="146"/>
        <end position="253"/>
    </location>
</feature>
<gene>
    <name evidence="2" type="ORF">UFOPK2975_01224</name>
</gene>
<name>A0A6J6Y3K1_9ZZZZ</name>
<dbReference type="InterPro" id="IPR044861">
    <property type="entry name" value="IPNS-like_FE2OG_OXY"/>
</dbReference>
<accession>A0A6J6Y3K1</accession>
<dbReference type="InterPro" id="IPR005123">
    <property type="entry name" value="Oxoglu/Fe-dep_dioxygenase_dom"/>
</dbReference>
<dbReference type="PANTHER" id="PTHR47990">
    <property type="entry name" value="2-OXOGLUTARATE (2OG) AND FE(II)-DEPENDENT OXYGENASE SUPERFAMILY PROTEIN-RELATED"/>
    <property type="match status" value="1"/>
</dbReference>
<sequence length="284" mass="31517">MDVAVVDYQSPDAPKRFTESLRNTGFAVLTNHPIKYDMVQRLQNEWLNFFRTGNKWDYLPGEGGQDGYRPLEEAEQAVGASLPDIKEYFHWYPWGRQPTVESASAAAMYQAGWSLASELLAWVEANTPTSISQSFSMPLSEMIVGTRRTLLRILHYPPLKGNEPVGSVRAAAHEDINMITVLPAANEPGLQVRDLDGKWHDVPCDPGSVAINAGDMLNYVTGGFYPSTTHQVINPVGEAATRSRVSTPLFLHPADDVLIAENKTAFDFLRDRIKEIAGVELTKD</sequence>
<dbReference type="InterPro" id="IPR050231">
    <property type="entry name" value="Iron_ascorbate_oxido_reductase"/>
</dbReference>
<organism evidence="2">
    <name type="scientific">freshwater metagenome</name>
    <dbReference type="NCBI Taxonomy" id="449393"/>
    <lineage>
        <taxon>unclassified sequences</taxon>
        <taxon>metagenomes</taxon>
        <taxon>ecological metagenomes</taxon>
    </lineage>
</organism>
<dbReference type="InterPro" id="IPR027443">
    <property type="entry name" value="IPNS-like_sf"/>
</dbReference>
<proteinExistence type="predicted"/>
<dbReference type="PROSITE" id="PS51471">
    <property type="entry name" value="FE2OG_OXY"/>
    <property type="match status" value="1"/>
</dbReference>
<dbReference type="SUPFAM" id="SSF51197">
    <property type="entry name" value="Clavaminate synthase-like"/>
    <property type="match status" value="1"/>
</dbReference>
<reference evidence="2" key="1">
    <citation type="submission" date="2020-05" db="EMBL/GenBank/DDBJ databases">
        <authorList>
            <person name="Chiriac C."/>
            <person name="Salcher M."/>
            <person name="Ghai R."/>
            <person name="Kavagutti S V."/>
        </authorList>
    </citation>
    <scope>NUCLEOTIDE SEQUENCE</scope>
</reference>
<dbReference type="AlphaFoldDB" id="A0A6J6Y3K1"/>
<evidence type="ECO:0000259" key="1">
    <source>
        <dbReference type="PROSITE" id="PS51471"/>
    </source>
</evidence>
<dbReference type="Pfam" id="PF03171">
    <property type="entry name" value="2OG-FeII_Oxy"/>
    <property type="match status" value="1"/>
</dbReference>
<protein>
    <submittedName>
        <fullName evidence="2">Unannotated protein</fullName>
    </submittedName>
</protein>
<dbReference type="Gene3D" id="2.60.120.330">
    <property type="entry name" value="B-lactam Antibiotic, Isopenicillin N Synthase, Chain"/>
    <property type="match status" value="1"/>
</dbReference>